<dbReference type="InterPro" id="IPR002145">
    <property type="entry name" value="CopG"/>
</dbReference>
<dbReference type="GO" id="GO:0006355">
    <property type="term" value="P:regulation of DNA-templated transcription"/>
    <property type="evidence" value="ECO:0007669"/>
    <property type="project" value="InterPro"/>
</dbReference>
<dbReference type="EMBL" id="VXLC01000004">
    <property type="protein sequence ID" value="KAA8888680.1"/>
    <property type="molecule type" value="Genomic_DNA"/>
</dbReference>
<dbReference type="InterPro" id="IPR013321">
    <property type="entry name" value="Arc_rbn_hlx_hlx"/>
</dbReference>
<reference evidence="2 3" key="1">
    <citation type="submission" date="2019-09" db="EMBL/GenBank/DDBJ databases">
        <authorList>
            <person name="Wang X."/>
        </authorList>
    </citation>
    <scope>NUCLEOTIDE SEQUENCE [LARGE SCALE GENOMIC DNA]</scope>
    <source>
        <strain evidence="2 3">CICC 11023</strain>
    </source>
</reference>
<dbReference type="Gene3D" id="1.10.1220.10">
    <property type="entry name" value="Met repressor-like"/>
    <property type="match status" value="1"/>
</dbReference>
<dbReference type="Pfam" id="PF01402">
    <property type="entry name" value="RHH_1"/>
    <property type="match status" value="1"/>
</dbReference>
<dbReference type="SUPFAM" id="SSF47598">
    <property type="entry name" value="Ribbon-helix-helix"/>
    <property type="match status" value="1"/>
</dbReference>
<dbReference type="InterPro" id="IPR010985">
    <property type="entry name" value="Ribbon_hlx_hlx"/>
</dbReference>
<feature type="domain" description="Ribbon-helix-helix protein CopG" evidence="1">
    <location>
        <begin position="9"/>
        <end position="37"/>
    </location>
</feature>
<gene>
    <name evidence="2" type="ORF">F3087_13660</name>
</gene>
<proteinExistence type="predicted"/>
<sequence>MTDILIRDVPDSTIAEIDRRAKDLGVSRSEFLRRWIARDFRSTAAPVTAADLDRLGRLAQDLGDSEVMRQAWS</sequence>
<dbReference type="AlphaFoldDB" id="A0A5N0EIM6"/>
<protein>
    <submittedName>
        <fullName evidence="2">Ribbon-helix-helix protein, CopG family</fullName>
    </submittedName>
</protein>
<evidence type="ECO:0000313" key="3">
    <source>
        <dbReference type="Proteomes" id="UP000323876"/>
    </source>
</evidence>
<keyword evidence="3" id="KW-1185">Reference proteome</keyword>
<comment type="caution">
    <text evidence="2">The sequence shown here is derived from an EMBL/GenBank/DDBJ whole genome shotgun (WGS) entry which is preliminary data.</text>
</comment>
<dbReference type="RefSeq" id="WP_150402843.1">
    <property type="nucleotide sequence ID" value="NZ_JBHJYQ010000022.1"/>
</dbReference>
<organism evidence="2 3">
    <name type="scientific">Nocardia colli</name>
    <dbReference type="NCBI Taxonomy" id="2545717"/>
    <lineage>
        <taxon>Bacteria</taxon>
        <taxon>Bacillati</taxon>
        <taxon>Actinomycetota</taxon>
        <taxon>Actinomycetes</taxon>
        <taxon>Mycobacteriales</taxon>
        <taxon>Nocardiaceae</taxon>
        <taxon>Nocardia</taxon>
    </lineage>
</organism>
<evidence type="ECO:0000259" key="1">
    <source>
        <dbReference type="Pfam" id="PF01402"/>
    </source>
</evidence>
<evidence type="ECO:0000313" key="2">
    <source>
        <dbReference type="EMBL" id="KAA8888680.1"/>
    </source>
</evidence>
<name>A0A5N0EIM6_9NOCA</name>
<accession>A0A5N0EIM6</accession>
<dbReference type="Proteomes" id="UP000323876">
    <property type="component" value="Unassembled WGS sequence"/>
</dbReference>
<dbReference type="OrthoDB" id="3215765at2"/>